<dbReference type="GO" id="GO:0005524">
    <property type="term" value="F:ATP binding"/>
    <property type="evidence" value="ECO:0007669"/>
    <property type="project" value="UniProtKB-KW"/>
</dbReference>
<keyword evidence="6" id="KW-1185">Reference proteome</keyword>
<dbReference type="EMBL" id="CP001634">
    <property type="protein sequence ID" value="ACR79578.1"/>
    <property type="molecule type" value="Genomic_DNA"/>
</dbReference>
<dbReference type="STRING" id="521045.Kole_0868"/>
<evidence type="ECO:0000259" key="4">
    <source>
        <dbReference type="PROSITE" id="PS50893"/>
    </source>
</evidence>
<keyword evidence="1" id="KW-0677">Repeat</keyword>
<dbReference type="AlphaFoldDB" id="C5CGJ6"/>
<feature type="domain" description="ABC transporter" evidence="4">
    <location>
        <begin position="2"/>
        <end position="246"/>
    </location>
</feature>
<dbReference type="InterPro" id="IPR050611">
    <property type="entry name" value="ABCF"/>
</dbReference>
<dbReference type="Pfam" id="PF00005">
    <property type="entry name" value="ABC_tran"/>
    <property type="match status" value="2"/>
</dbReference>
<evidence type="ECO:0000256" key="1">
    <source>
        <dbReference type="ARBA" id="ARBA00022737"/>
    </source>
</evidence>
<dbReference type="Proteomes" id="UP000002382">
    <property type="component" value="Chromosome"/>
</dbReference>
<keyword evidence="2" id="KW-0547">Nucleotide-binding</keyword>
<dbReference type="CDD" id="cd03221">
    <property type="entry name" value="ABCF_EF-3"/>
    <property type="match status" value="1"/>
</dbReference>
<keyword evidence="3" id="KW-0067">ATP-binding</keyword>
<feature type="domain" description="ABC transporter" evidence="4">
    <location>
        <begin position="340"/>
        <end position="534"/>
    </location>
</feature>
<dbReference type="KEGG" id="kol:Kole_0868"/>
<dbReference type="HOGENOM" id="CLU_000604_36_0_0"/>
<dbReference type="FunFam" id="3.40.50.300:FF:000011">
    <property type="entry name" value="Putative ABC transporter ATP-binding component"/>
    <property type="match status" value="1"/>
</dbReference>
<proteinExistence type="predicted"/>
<dbReference type="eggNOG" id="COG0488">
    <property type="taxonomic scope" value="Bacteria"/>
</dbReference>
<dbReference type="Gene3D" id="3.40.50.300">
    <property type="entry name" value="P-loop containing nucleotide triphosphate hydrolases"/>
    <property type="match status" value="2"/>
</dbReference>
<dbReference type="PANTHER" id="PTHR19211:SF14">
    <property type="entry name" value="ATP-BINDING CASSETTE SUB-FAMILY F MEMBER 1"/>
    <property type="match status" value="1"/>
</dbReference>
<reference evidence="5 6" key="2">
    <citation type="journal article" date="2011" name="J. Bacteriol.">
        <title>Genome Sequence of Kosmotoga olearia Strain TBF 19.5.1, a Thermophilic Bacterium with a Wide Growth Temperature Range, Isolated from the Troll B Oil Platform in the North Sea.</title>
        <authorList>
            <person name="Swithers K.S."/>
            <person name="Dipippo J.L."/>
            <person name="Bruce D.C."/>
            <person name="Detter C."/>
            <person name="Tapia R."/>
            <person name="Han S."/>
            <person name="Goodwin L.A."/>
            <person name="Han J."/>
            <person name="Woyke T."/>
            <person name="Pitluck S."/>
            <person name="Pennacchio L."/>
            <person name="Nolan M."/>
            <person name="Mikhailova N."/>
            <person name="Land M.L."/>
            <person name="Nesbo C.L."/>
            <person name="Gogarten J.P."/>
            <person name="Noll K.M."/>
        </authorList>
    </citation>
    <scope>NUCLEOTIDE SEQUENCE [LARGE SCALE GENOMIC DNA]</scope>
    <source>
        <strain evidence="6">ATCC BAA-1733 / DSM 21960 / TBF 19.5.1</strain>
    </source>
</reference>
<dbReference type="InterPro" id="IPR003439">
    <property type="entry name" value="ABC_transporter-like_ATP-bd"/>
</dbReference>
<dbReference type="SMART" id="SM00382">
    <property type="entry name" value="AAA"/>
    <property type="match status" value="2"/>
</dbReference>
<reference evidence="5 6" key="1">
    <citation type="submission" date="2009-06" db="EMBL/GenBank/DDBJ databases">
        <title>Complete sequence of Thermotogales bacterium TBF 19.5.1.</title>
        <authorList>
            <consortium name="US DOE Joint Genome Institute"/>
            <person name="Lucas S."/>
            <person name="Copeland A."/>
            <person name="Lapidus A."/>
            <person name="Glavina del Rio T."/>
            <person name="Tice H."/>
            <person name="Bruce D."/>
            <person name="Goodwin L."/>
            <person name="Pitluck S."/>
            <person name="Chertkov O."/>
            <person name="Brettin T."/>
            <person name="Detter J.C."/>
            <person name="Han C."/>
            <person name="Schmutz J."/>
            <person name="Larimer F."/>
            <person name="Land M."/>
            <person name="Hauser L."/>
            <person name="Kyrpides N."/>
            <person name="Ovchinnikova G."/>
            <person name="Noll K."/>
        </authorList>
    </citation>
    <scope>NUCLEOTIDE SEQUENCE [LARGE SCALE GENOMIC DNA]</scope>
    <source>
        <strain evidence="6">ATCC BAA-1733 / DSM 21960 / TBF 19.5.1</strain>
    </source>
</reference>
<evidence type="ECO:0000313" key="6">
    <source>
        <dbReference type="Proteomes" id="UP000002382"/>
    </source>
</evidence>
<dbReference type="InterPro" id="IPR003593">
    <property type="entry name" value="AAA+_ATPase"/>
</dbReference>
<accession>C5CGJ6</accession>
<dbReference type="PROSITE" id="PS50893">
    <property type="entry name" value="ABC_TRANSPORTER_2"/>
    <property type="match status" value="2"/>
</dbReference>
<name>C5CGJ6_KOSOT</name>
<dbReference type="GO" id="GO:0016887">
    <property type="term" value="F:ATP hydrolysis activity"/>
    <property type="evidence" value="ECO:0007669"/>
    <property type="project" value="InterPro"/>
</dbReference>
<dbReference type="PANTHER" id="PTHR19211">
    <property type="entry name" value="ATP-BINDING TRANSPORT PROTEIN-RELATED"/>
    <property type="match status" value="1"/>
</dbReference>
<dbReference type="InterPro" id="IPR027417">
    <property type="entry name" value="P-loop_NTPase"/>
</dbReference>
<organism evidence="5 6">
    <name type="scientific">Kosmotoga olearia (strain ATCC BAA-1733 / DSM 21960 / TBF 19.5.1)</name>
    <dbReference type="NCBI Taxonomy" id="521045"/>
    <lineage>
        <taxon>Bacteria</taxon>
        <taxon>Thermotogati</taxon>
        <taxon>Thermotogota</taxon>
        <taxon>Thermotogae</taxon>
        <taxon>Kosmotogales</taxon>
        <taxon>Kosmotogaceae</taxon>
        <taxon>Kosmotoga</taxon>
    </lineage>
</organism>
<protein>
    <submittedName>
        <fullName evidence="5">ABC transporter related</fullName>
    </submittedName>
</protein>
<gene>
    <name evidence="5" type="ordered locus">Kole_0868</name>
</gene>
<dbReference type="OrthoDB" id="9801441at2"/>
<dbReference type="RefSeq" id="WP_015868240.1">
    <property type="nucleotide sequence ID" value="NC_012785.1"/>
</dbReference>
<evidence type="ECO:0000256" key="2">
    <source>
        <dbReference type="ARBA" id="ARBA00022741"/>
    </source>
</evidence>
<evidence type="ECO:0000313" key="5">
    <source>
        <dbReference type="EMBL" id="ACR79578.1"/>
    </source>
</evidence>
<evidence type="ECO:0000256" key="3">
    <source>
        <dbReference type="ARBA" id="ARBA00022840"/>
    </source>
</evidence>
<sequence length="534" mass="61724">MLHIKNLRIEFDEFILIDNISFDVVPGEVLAITGPNGCGKTSLIRAIKGELPYEGTVFVEKGKKIAFVPQENPESNERVVEFILQEFPEIHRIKKLLESQVDDPLICANLLDEYAGMSGFELEDRIVRELLRLGFGRQELEKSVSDFSEGEKRLLLVTRAILKDPDLIILDEPTNHLDISMIMRLEEEILRLKKSGKAFIVISHDRTFVDKIADRTLFIQRGKAVTVRGGFSLMRAHLQNKFESDLRRAQEISRKIRQLEQEVARRKEWSRKKESQKKFADKVMNKGYIGRKSAKLAKRARAVEKRVEELIDKLKAEKPFIEKRLKMLFPYYEVAERKLLSCENLSFSYDTKDLFSDINLDLTTKDRAAIVGPNGTGKTTLLKCLIGALKPKTGQIYMNKNVNWVYLPQRIETFFQKEILLDTFMVFGISETEIRTILGAAKFRREKVFQRVDTLSKGELTRAAIVWATLSKAEFLFMDEPTNHLDIESLEVLDVLIENFKGGMLFISHDRHFISRHAREVYYLSDKKLSRMNL</sequence>
<dbReference type="SUPFAM" id="SSF52540">
    <property type="entry name" value="P-loop containing nucleoside triphosphate hydrolases"/>
    <property type="match status" value="2"/>
</dbReference>